<accession>A0AAW2R2Q0</accession>
<dbReference type="EMBL" id="JACGWJ010000014">
    <property type="protein sequence ID" value="KAL0374334.1"/>
    <property type="molecule type" value="Genomic_DNA"/>
</dbReference>
<dbReference type="Pfam" id="PF25794">
    <property type="entry name" value="SACS"/>
    <property type="match status" value="1"/>
</dbReference>
<organism evidence="2">
    <name type="scientific">Sesamum radiatum</name>
    <name type="common">Black benniseed</name>
    <dbReference type="NCBI Taxonomy" id="300843"/>
    <lineage>
        <taxon>Eukaryota</taxon>
        <taxon>Viridiplantae</taxon>
        <taxon>Streptophyta</taxon>
        <taxon>Embryophyta</taxon>
        <taxon>Tracheophyta</taxon>
        <taxon>Spermatophyta</taxon>
        <taxon>Magnoliopsida</taxon>
        <taxon>eudicotyledons</taxon>
        <taxon>Gunneridae</taxon>
        <taxon>Pentapetalae</taxon>
        <taxon>asterids</taxon>
        <taxon>lamiids</taxon>
        <taxon>Lamiales</taxon>
        <taxon>Pedaliaceae</taxon>
        <taxon>Sesamum</taxon>
    </lineage>
</organism>
<reference evidence="2" key="2">
    <citation type="journal article" date="2024" name="Plant">
        <title>Genomic evolution and insights into agronomic trait innovations of Sesamum species.</title>
        <authorList>
            <person name="Miao H."/>
            <person name="Wang L."/>
            <person name="Qu L."/>
            <person name="Liu H."/>
            <person name="Sun Y."/>
            <person name="Le M."/>
            <person name="Wang Q."/>
            <person name="Wei S."/>
            <person name="Zheng Y."/>
            <person name="Lin W."/>
            <person name="Duan Y."/>
            <person name="Cao H."/>
            <person name="Xiong S."/>
            <person name="Wang X."/>
            <person name="Wei L."/>
            <person name="Li C."/>
            <person name="Ma Q."/>
            <person name="Ju M."/>
            <person name="Zhao R."/>
            <person name="Li G."/>
            <person name="Mu C."/>
            <person name="Tian Q."/>
            <person name="Mei H."/>
            <person name="Zhang T."/>
            <person name="Gao T."/>
            <person name="Zhang H."/>
        </authorList>
    </citation>
    <scope>NUCLEOTIDE SEQUENCE</scope>
    <source>
        <strain evidence="2">G02</strain>
    </source>
</reference>
<comment type="caution">
    <text evidence="2">The sequence shown here is derived from an EMBL/GenBank/DDBJ whole genome shotgun (WGS) entry which is preliminary data.</text>
</comment>
<feature type="domain" description="Sacsin/Nov" evidence="1">
    <location>
        <begin position="20"/>
        <end position="160"/>
    </location>
</feature>
<dbReference type="InterPro" id="IPR058210">
    <property type="entry name" value="SACS/Nov_dom"/>
</dbReference>
<dbReference type="GO" id="GO:0030544">
    <property type="term" value="F:Hsp70 protein binding"/>
    <property type="evidence" value="ECO:0007669"/>
    <property type="project" value="TreeGrafter"/>
</dbReference>
<dbReference type="SUPFAM" id="SSF55874">
    <property type="entry name" value="ATPase domain of HSP90 chaperone/DNA topoisomerase II/histidine kinase"/>
    <property type="match status" value="1"/>
</dbReference>
<dbReference type="PANTHER" id="PTHR15600:SF42">
    <property type="entry name" value="SACSIN"/>
    <property type="match status" value="1"/>
</dbReference>
<dbReference type="PANTHER" id="PTHR15600">
    <property type="entry name" value="SACSIN"/>
    <property type="match status" value="1"/>
</dbReference>
<sequence length="676" mass="76443">MMQAPPPSAYALTAGNMGLTLLSDSLAQWQGPALLAYNDAVFTEEDFVSISRIGGSSKHAKPWKTGRFGVGFNSVYHLTDLPSFVSGKHVVLFDPQGVYLPNVSTANPGKRIEYVTSKAISVYKDQFFPYCAFGCDMKSPFHGTLFRFPLRNADQAANRKTYSCSINSANDDVVWHRKALQRFSKLNYVSDCEMDAFSLDFLSEAVVGGLSQIRTHKFYVVQTMASPSSRIGSFAATAAKDYDMHLLPWASVAACVSDDSLNDDHLKLGRAFCFLPLPVKTGFRVHINGYFEVFRIVVAFGMVMIWTDLEKFVLSGTGFYWKMLWHLVLLNYFLACDNYWLGMPIVPLPSDLFEMILNCKSDGHQKVVTPDSVRHYLRDSKYLSTLGRLHNFLLLEYCLEDLIDADVGIHASHLPLLPLASGDYGSLSRSSEGIVYYICNELEYMLLQQISNRLIDRTIPVKLLCRLTSIANVSGANLVVFSVNEFVQLFSEFVPAEWKYKMKVLWSPSSNSTHPASSWFLLFWRYLQEQCEELSLFGDWPIIPAISGHLYRPSRQKKLLNLEKLSEKMQHVLVKIGCTILDSTYCIEHPDLINYVHDADAPGILDAIYDVSSSDGINQLLQCLEPNERDELRQFLLDPKWFVGRKWMILTHRIASGSQFIECMMENLLTISSTLI</sequence>
<proteinExistence type="predicted"/>
<dbReference type="InterPro" id="IPR036890">
    <property type="entry name" value="HATPase_C_sf"/>
</dbReference>
<evidence type="ECO:0000313" key="2">
    <source>
        <dbReference type="EMBL" id="KAL0374334.1"/>
    </source>
</evidence>
<dbReference type="AlphaFoldDB" id="A0AAW2R2Q0"/>
<gene>
    <name evidence="2" type="ORF">Sradi_3349100</name>
</gene>
<protein>
    <submittedName>
        <fullName evidence="2">Sacsin</fullName>
    </submittedName>
</protein>
<dbReference type="InterPro" id="IPR052972">
    <property type="entry name" value="Sacsin_chaperone_reg"/>
</dbReference>
<evidence type="ECO:0000259" key="1">
    <source>
        <dbReference type="Pfam" id="PF25794"/>
    </source>
</evidence>
<reference evidence="2" key="1">
    <citation type="submission" date="2020-06" db="EMBL/GenBank/DDBJ databases">
        <authorList>
            <person name="Li T."/>
            <person name="Hu X."/>
            <person name="Zhang T."/>
            <person name="Song X."/>
            <person name="Zhang H."/>
            <person name="Dai N."/>
            <person name="Sheng W."/>
            <person name="Hou X."/>
            <person name="Wei L."/>
        </authorList>
    </citation>
    <scope>NUCLEOTIDE SEQUENCE</scope>
    <source>
        <strain evidence="2">G02</strain>
        <tissue evidence="2">Leaf</tissue>
    </source>
</reference>
<name>A0AAW2R2Q0_SESRA</name>